<dbReference type="InterPro" id="IPR011576">
    <property type="entry name" value="Pyridox_Oxase_N"/>
</dbReference>
<comment type="cofactor">
    <cofactor evidence="5">
        <name>FMN</name>
        <dbReference type="ChEBI" id="CHEBI:58210"/>
    </cofactor>
    <text evidence="5">Binds 1 FMN per subunit.</text>
</comment>
<dbReference type="RefSeq" id="WP_190192763.1">
    <property type="nucleotide sequence ID" value="NZ_BMVU01000030.1"/>
</dbReference>
<dbReference type="Gene3D" id="2.30.110.10">
    <property type="entry name" value="Electron Transport, Fmn-binding Protein, Chain A"/>
    <property type="match status" value="1"/>
</dbReference>
<evidence type="ECO:0000259" key="6">
    <source>
        <dbReference type="Pfam" id="PF01243"/>
    </source>
</evidence>
<dbReference type="EMBL" id="BMVU01000030">
    <property type="protein sequence ID" value="GGX92016.1"/>
    <property type="molecule type" value="Genomic_DNA"/>
</dbReference>
<dbReference type="GO" id="GO:0004733">
    <property type="term" value="F:pyridoxamine phosphate oxidase activity"/>
    <property type="evidence" value="ECO:0007669"/>
    <property type="project" value="InterPro"/>
</dbReference>
<evidence type="ECO:0000256" key="2">
    <source>
        <dbReference type="ARBA" id="ARBA00022630"/>
    </source>
</evidence>
<accession>A0A918NSB6</accession>
<feature type="domain" description="Pyridoxine 5'-phosphate oxidase dimerisation C-terminal" evidence="7">
    <location>
        <begin position="180"/>
        <end position="220"/>
    </location>
</feature>
<evidence type="ECO:0000256" key="4">
    <source>
        <dbReference type="ARBA" id="ARBA00023002"/>
    </source>
</evidence>
<dbReference type="InterPro" id="IPR012349">
    <property type="entry name" value="Split_barrel_FMN-bd"/>
</dbReference>
<keyword evidence="2" id="KW-0285">Flavoprotein</keyword>
<dbReference type="GO" id="GO:0008615">
    <property type="term" value="P:pyridoxine biosynthetic process"/>
    <property type="evidence" value="ECO:0007669"/>
    <property type="project" value="InterPro"/>
</dbReference>
<feature type="binding site" evidence="5">
    <location>
        <begin position="148"/>
        <end position="149"/>
    </location>
    <ligand>
        <name>FMN</name>
        <dbReference type="ChEBI" id="CHEBI:58210"/>
    </ligand>
</feature>
<dbReference type="InterPro" id="IPR019576">
    <property type="entry name" value="Pyridoxamine_oxidase_dimer_C"/>
</dbReference>
<dbReference type="NCBIfam" id="NF004231">
    <property type="entry name" value="PRK05679.1"/>
    <property type="match status" value="1"/>
</dbReference>
<keyword evidence="3 5" id="KW-0288">FMN</keyword>
<evidence type="ECO:0000313" key="9">
    <source>
        <dbReference type="Proteomes" id="UP000619244"/>
    </source>
</evidence>
<evidence type="ECO:0000256" key="1">
    <source>
        <dbReference type="ARBA" id="ARBA00007301"/>
    </source>
</evidence>
<protein>
    <submittedName>
        <fullName evidence="8">Pyridoxamine 5'-phosphate oxidase</fullName>
    </submittedName>
</protein>
<evidence type="ECO:0000256" key="5">
    <source>
        <dbReference type="PIRSR" id="PIRSR000190-2"/>
    </source>
</evidence>
<dbReference type="PANTHER" id="PTHR10851:SF0">
    <property type="entry name" value="PYRIDOXINE-5'-PHOSPHATE OXIDASE"/>
    <property type="match status" value="1"/>
</dbReference>
<dbReference type="AlphaFoldDB" id="A0A918NSB6"/>
<evidence type="ECO:0000259" key="7">
    <source>
        <dbReference type="Pfam" id="PF10590"/>
    </source>
</evidence>
<sequence>MTGAAHLRQTLRDIEVFAGELPGFDPSTAPDTPFELFTEWLLNALGAGVREPHAMTLATADADGDPTARVLILKDVSPEGWQFASDASSLKGRDLAARPYAALTFYWAPLARQVRVRGPVVRETPERCAADFLARSAGARAEALLGRQSQPLADLAERDAQVEAALTRIESEPDLVAPGWTLYSVRPESVEFWQGDKQRRHTRLVYLSSPDGWTKQMLWP</sequence>
<feature type="binding site" evidence="5">
    <location>
        <position position="113"/>
    </location>
    <ligand>
        <name>FMN</name>
        <dbReference type="ChEBI" id="CHEBI:58210"/>
    </ligand>
</feature>
<comment type="similarity">
    <text evidence="1">Belongs to the pyridoxamine 5'-phosphate oxidase family.</text>
</comment>
<feature type="domain" description="Pyridoxamine 5'-phosphate oxidase N-terminal" evidence="6">
    <location>
        <begin position="47"/>
        <end position="156"/>
    </location>
</feature>
<dbReference type="Pfam" id="PF10590">
    <property type="entry name" value="PNP_phzG_C"/>
    <property type="match status" value="1"/>
</dbReference>
<dbReference type="Proteomes" id="UP000619244">
    <property type="component" value="Unassembled WGS sequence"/>
</dbReference>
<dbReference type="PIRSF" id="PIRSF000190">
    <property type="entry name" value="Pyd_amn-ph_oxd"/>
    <property type="match status" value="1"/>
</dbReference>
<evidence type="ECO:0000256" key="3">
    <source>
        <dbReference type="ARBA" id="ARBA00022643"/>
    </source>
</evidence>
<comment type="caution">
    <text evidence="8">The sequence shown here is derived from an EMBL/GenBank/DDBJ whole genome shotgun (WGS) entry which is preliminary data.</text>
</comment>
<dbReference type="PANTHER" id="PTHR10851">
    <property type="entry name" value="PYRIDOXINE-5-PHOSPHATE OXIDASE"/>
    <property type="match status" value="1"/>
</dbReference>
<dbReference type="SUPFAM" id="SSF50475">
    <property type="entry name" value="FMN-binding split barrel"/>
    <property type="match status" value="1"/>
</dbReference>
<reference evidence="8" key="2">
    <citation type="submission" date="2020-09" db="EMBL/GenBank/DDBJ databases">
        <authorList>
            <person name="Sun Q."/>
            <person name="Ohkuma M."/>
        </authorList>
    </citation>
    <scope>NUCLEOTIDE SEQUENCE</scope>
    <source>
        <strain evidence="8">JCM 4790</strain>
    </source>
</reference>
<gene>
    <name evidence="8" type="ORF">GCM10010358_52320</name>
</gene>
<dbReference type="InterPro" id="IPR000659">
    <property type="entry name" value="Pyridox_Oxase"/>
</dbReference>
<feature type="binding site" evidence="5">
    <location>
        <position position="91"/>
    </location>
    <ligand>
        <name>FMN</name>
        <dbReference type="ChEBI" id="CHEBI:58210"/>
    </ligand>
</feature>
<name>A0A918NSB6_9ACTN</name>
<dbReference type="Pfam" id="PF01243">
    <property type="entry name" value="PNPOx_N"/>
    <property type="match status" value="1"/>
</dbReference>
<keyword evidence="4" id="KW-0560">Oxidoreductase</keyword>
<feature type="binding site" evidence="5">
    <location>
        <position position="193"/>
    </location>
    <ligand>
        <name>FMN</name>
        <dbReference type="ChEBI" id="CHEBI:58210"/>
    </ligand>
</feature>
<evidence type="ECO:0000313" key="8">
    <source>
        <dbReference type="EMBL" id="GGX92016.1"/>
    </source>
</evidence>
<keyword evidence="9" id="KW-1185">Reference proteome</keyword>
<proteinExistence type="inferred from homology"/>
<feature type="binding site" evidence="5">
    <location>
        <position position="203"/>
    </location>
    <ligand>
        <name>FMN</name>
        <dbReference type="ChEBI" id="CHEBI:58210"/>
    </ligand>
</feature>
<organism evidence="8 9">
    <name type="scientific">Streptomyces minutiscleroticus</name>
    <dbReference type="NCBI Taxonomy" id="68238"/>
    <lineage>
        <taxon>Bacteria</taxon>
        <taxon>Bacillati</taxon>
        <taxon>Actinomycetota</taxon>
        <taxon>Actinomycetes</taxon>
        <taxon>Kitasatosporales</taxon>
        <taxon>Streptomycetaceae</taxon>
        <taxon>Streptomyces</taxon>
    </lineage>
</organism>
<feature type="binding site" evidence="5">
    <location>
        <begin position="69"/>
        <end position="74"/>
    </location>
    <ligand>
        <name>FMN</name>
        <dbReference type="ChEBI" id="CHEBI:58210"/>
    </ligand>
</feature>
<reference evidence="8" key="1">
    <citation type="journal article" date="2014" name="Int. J. Syst. Evol. Microbiol.">
        <title>Complete genome sequence of Corynebacterium casei LMG S-19264T (=DSM 44701T), isolated from a smear-ripened cheese.</title>
        <authorList>
            <consortium name="US DOE Joint Genome Institute (JGI-PGF)"/>
            <person name="Walter F."/>
            <person name="Albersmeier A."/>
            <person name="Kalinowski J."/>
            <person name="Ruckert C."/>
        </authorList>
    </citation>
    <scope>NUCLEOTIDE SEQUENCE</scope>
    <source>
        <strain evidence="8">JCM 4790</strain>
    </source>
</reference>
<dbReference type="GO" id="GO:0010181">
    <property type="term" value="F:FMN binding"/>
    <property type="evidence" value="ECO:0007669"/>
    <property type="project" value="InterPro"/>
</dbReference>